<sequence length="317" mass="33805">MNPSIFEAHAAATSISSASTAPNLHPSDRKRGLRHAVALALSALAVCACMLVGCASGGAGADSTADPAADGNATDQGSTLRVAMELAYPPFETKDDAGNPEGLAVDFIRDFGAAYGYDVQIENTAWDGLIPALQTGKADLVISSMTITDERKQSVDFSDAYAMAQLAILANANSGVASIDDLNQPGKKVAVKTGSTGDVYATKNLTNAEIVRLADESACVTEVVQGKADGFLYDQLTIYRNHQANPDTTEAVFIPFQDAEEWGIAVKKGNTALLDQLNAFIAQSKTDGEFDRLTEKYLAEEKKAFDEYGFKWFFDFE</sequence>
<proteinExistence type="predicted"/>
<dbReference type="PATRIC" id="fig|1235794.3.peg.1838"/>
<dbReference type="OrthoDB" id="8454826at2"/>
<dbReference type="SMART" id="SM00062">
    <property type="entry name" value="PBPb"/>
    <property type="match status" value="1"/>
</dbReference>
<dbReference type="GO" id="GO:0015276">
    <property type="term" value="F:ligand-gated monoatomic ion channel activity"/>
    <property type="evidence" value="ECO:0007669"/>
    <property type="project" value="InterPro"/>
</dbReference>
<dbReference type="Pfam" id="PF00497">
    <property type="entry name" value="SBP_bac_3"/>
    <property type="match status" value="1"/>
</dbReference>
<dbReference type="GeneID" id="82191274"/>
<evidence type="ECO:0008006" key="7">
    <source>
        <dbReference type="Google" id="ProtNLM"/>
    </source>
</evidence>
<keyword evidence="2" id="KW-0812">Transmembrane</keyword>
<dbReference type="GO" id="GO:0016020">
    <property type="term" value="C:membrane"/>
    <property type="evidence" value="ECO:0007669"/>
    <property type="project" value="InterPro"/>
</dbReference>
<dbReference type="Proteomes" id="UP000014204">
    <property type="component" value="Unassembled WGS sequence"/>
</dbReference>
<dbReference type="SMART" id="SM00079">
    <property type="entry name" value="PBPe"/>
    <property type="match status" value="1"/>
</dbReference>
<dbReference type="Gene3D" id="3.40.190.10">
    <property type="entry name" value="Periplasmic binding protein-like II"/>
    <property type="match status" value="2"/>
</dbReference>
<organism evidence="5 6">
    <name type="scientific">Adlercreutzia caecimuris B7</name>
    <dbReference type="NCBI Taxonomy" id="1235794"/>
    <lineage>
        <taxon>Bacteria</taxon>
        <taxon>Bacillati</taxon>
        <taxon>Actinomycetota</taxon>
        <taxon>Coriobacteriia</taxon>
        <taxon>Eggerthellales</taxon>
        <taxon>Eggerthellaceae</taxon>
        <taxon>Adlercreutzia</taxon>
    </lineage>
</organism>
<dbReference type="SUPFAM" id="SSF53850">
    <property type="entry name" value="Periplasmic binding protein-like II"/>
    <property type="match status" value="1"/>
</dbReference>
<dbReference type="RefSeq" id="WP_016310049.1">
    <property type="nucleotide sequence ID" value="NZ_KE159646.1"/>
</dbReference>
<keyword evidence="2" id="KW-1133">Transmembrane helix</keyword>
<evidence type="ECO:0000256" key="1">
    <source>
        <dbReference type="ARBA" id="ARBA00022729"/>
    </source>
</evidence>
<dbReference type="HOGENOM" id="CLU_019602_18_2_11"/>
<evidence type="ECO:0000313" key="5">
    <source>
        <dbReference type="EMBL" id="EOS50236.1"/>
    </source>
</evidence>
<dbReference type="InterPro" id="IPR001320">
    <property type="entry name" value="Iontro_rcpt_C"/>
</dbReference>
<keyword evidence="6" id="KW-1185">Reference proteome</keyword>
<evidence type="ECO:0000259" key="3">
    <source>
        <dbReference type="SMART" id="SM00062"/>
    </source>
</evidence>
<dbReference type="AlphaFoldDB" id="R9KVI9"/>
<dbReference type="eggNOG" id="COG0834">
    <property type="taxonomic scope" value="Bacteria"/>
</dbReference>
<dbReference type="PANTHER" id="PTHR35936">
    <property type="entry name" value="MEMBRANE-BOUND LYTIC MUREIN TRANSGLYCOSYLASE F"/>
    <property type="match status" value="1"/>
</dbReference>
<feature type="transmembrane region" description="Helical" evidence="2">
    <location>
        <begin position="36"/>
        <end position="59"/>
    </location>
</feature>
<evidence type="ECO:0000256" key="2">
    <source>
        <dbReference type="SAM" id="Phobius"/>
    </source>
</evidence>
<dbReference type="CDD" id="cd13629">
    <property type="entry name" value="PBP2_Dsm1740"/>
    <property type="match status" value="1"/>
</dbReference>
<dbReference type="STRING" id="1235794.C811_01861"/>
<accession>R9KVI9</accession>
<reference evidence="5 6" key="1">
    <citation type="submission" date="2013-04" db="EMBL/GenBank/DDBJ databases">
        <title>The Genome Sequence of Enterorhabdus caecimuris B7.</title>
        <authorList>
            <consortium name="The Broad Institute Genomics Platform"/>
            <consortium name="The Broad Institute Genome Sequencing Center for Infectious Disease"/>
            <person name="Earl A."/>
            <person name="Xavier R."/>
            <person name="Elson C."/>
            <person name="Duck W."/>
            <person name="Walker B."/>
            <person name="Young S."/>
            <person name="Zeng Q."/>
            <person name="Gargeya S."/>
            <person name="Fitzgerald M."/>
            <person name="Haas B."/>
            <person name="Abouelleil A."/>
            <person name="Allen A.W."/>
            <person name="Alvarado L."/>
            <person name="Arachchi H.M."/>
            <person name="Berlin A.M."/>
            <person name="Chapman S.B."/>
            <person name="Gainer-Dewar J."/>
            <person name="Goldberg J."/>
            <person name="Griggs A."/>
            <person name="Gujja S."/>
            <person name="Hansen M."/>
            <person name="Howarth C."/>
            <person name="Imamovic A."/>
            <person name="Ireland A."/>
            <person name="Larimer J."/>
            <person name="McCowan C."/>
            <person name="Murphy C."/>
            <person name="Pearson M."/>
            <person name="Poon T.W."/>
            <person name="Priest M."/>
            <person name="Roberts A."/>
            <person name="Saif S."/>
            <person name="Shea T."/>
            <person name="Sisk P."/>
            <person name="Sykes S."/>
            <person name="Wortman J."/>
            <person name="Nusbaum C."/>
            <person name="Birren B."/>
        </authorList>
    </citation>
    <scope>NUCLEOTIDE SEQUENCE [LARGE SCALE GENOMIC DNA]</scope>
    <source>
        <strain evidence="5 6">B7</strain>
    </source>
</reference>
<comment type="caution">
    <text evidence="5">The sequence shown here is derived from an EMBL/GenBank/DDBJ whole genome shotgun (WGS) entry which is preliminary data.</text>
</comment>
<feature type="domain" description="Ionotropic glutamate receptor C-terminal" evidence="4">
    <location>
        <begin position="79"/>
        <end position="300"/>
    </location>
</feature>
<dbReference type="PANTHER" id="PTHR35936:SF17">
    <property type="entry name" value="ARGININE-BINDING EXTRACELLULAR PROTEIN ARTP"/>
    <property type="match status" value="1"/>
</dbReference>
<keyword evidence="2" id="KW-0472">Membrane</keyword>
<protein>
    <recommendedName>
        <fullName evidence="7">Solute-binding protein family 3/N-terminal domain-containing protein</fullName>
    </recommendedName>
</protein>
<feature type="domain" description="Solute-binding protein family 3/N-terminal" evidence="3">
    <location>
        <begin position="79"/>
        <end position="301"/>
    </location>
</feature>
<name>R9KVI9_9ACTN</name>
<keyword evidence="1" id="KW-0732">Signal</keyword>
<dbReference type="EMBL" id="ASSY01000009">
    <property type="protein sequence ID" value="EOS50236.1"/>
    <property type="molecule type" value="Genomic_DNA"/>
</dbReference>
<gene>
    <name evidence="5" type="ORF">C811_01861</name>
</gene>
<evidence type="ECO:0000313" key="6">
    <source>
        <dbReference type="Proteomes" id="UP000014204"/>
    </source>
</evidence>
<dbReference type="InterPro" id="IPR001638">
    <property type="entry name" value="Solute-binding_3/MltF_N"/>
</dbReference>
<evidence type="ECO:0000259" key="4">
    <source>
        <dbReference type="SMART" id="SM00079"/>
    </source>
</evidence>